<name>Q7URM6_RHOBA</name>
<gene>
    <name evidence="1" type="ordered locus">RB5567</name>
</gene>
<protein>
    <submittedName>
        <fullName evidence="1">Uncharacterized protein</fullName>
    </submittedName>
</protein>
<keyword evidence="2" id="KW-1185">Reference proteome</keyword>
<accession>Q7URM6</accession>
<evidence type="ECO:0000313" key="2">
    <source>
        <dbReference type="Proteomes" id="UP000001025"/>
    </source>
</evidence>
<dbReference type="EnsemblBacteria" id="CAD74312">
    <property type="protein sequence ID" value="CAD74312"/>
    <property type="gene ID" value="RB5567"/>
</dbReference>
<dbReference type="InParanoid" id="Q7URM6"/>
<dbReference type="HOGENOM" id="CLU_2828338_0_0_0"/>
<dbReference type="Proteomes" id="UP000001025">
    <property type="component" value="Chromosome"/>
</dbReference>
<proteinExistence type="predicted"/>
<reference evidence="1 2" key="1">
    <citation type="journal article" date="2003" name="Proc. Natl. Acad. Sci. U.S.A.">
        <title>Complete genome sequence of the marine planctomycete Pirellula sp. strain 1.</title>
        <authorList>
            <person name="Gloeckner F.O."/>
            <person name="Kube M."/>
            <person name="Bauer M."/>
            <person name="Teeling H."/>
            <person name="Lombardot T."/>
            <person name="Ludwig W."/>
            <person name="Gade D."/>
            <person name="Beck A."/>
            <person name="Borzym K."/>
            <person name="Heitmann K."/>
            <person name="Rabus R."/>
            <person name="Schlesner H."/>
            <person name="Amann R."/>
            <person name="Reinhardt R."/>
        </authorList>
    </citation>
    <scope>NUCLEOTIDE SEQUENCE [LARGE SCALE GENOMIC DNA]</scope>
    <source>
        <strain evidence="2">DSM 10527 / NCIMB 13988 / SH1</strain>
    </source>
</reference>
<organism evidence="1 2">
    <name type="scientific">Rhodopirellula baltica (strain DSM 10527 / NCIMB 13988 / SH1)</name>
    <dbReference type="NCBI Taxonomy" id="243090"/>
    <lineage>
        <taxon>Bacteria</taxon>
        <taxon>Pseudomonadati</taxon>
        <taxon>Planctomycetota</taxon>
        <taxon>Planctomycetia</taxon>
        <taxon>Pirellulales</taxon>
        <taxon>Pirellulaceae</taxon>
        <taxon>Rhodopirellula</taxon>
    </lineage>
</organism>
<dbReference type="AlphaFoldDB" id="Q7URM6"/>
<dbReference type="EMBL" id="BX294142">
    <property type="protein sequence ID" value="CAD74312.1"/>
    <property type="molecule type" value="Genomic_DNA"/>
</dbReference>
<evidence type="ECO:0000313" key="1">
    <source>
        <dbReference type="EMBL" id="CAD74312.1"/>
    </source>
</evidence>
<sequence length="66" mass="7124">MSRVSGAVSWGNGPARTIRISHPDASRSHIFMPRGKWCLGKSTSRRNSGTVAELAVINETKTIGTQ</sequence>
<dbReference type="KEGG" id="rba:RB5567"/>